<dbReference type="AlphaFoldDB" id="A0A2T7A3S4"/>
<dbReference type="STRING" id="42251.A0A2T7A3S4"/>
<sequence>MVNLYGVQIAENQLVHKALRSFFGIGHNVADRICAKFSIHKTARISQLTQPKVTAISSEMTKMVIDTELKRKIGDNIMRLKDIGTYRGKRHAQGLPVRGQKTKKQIVSARRFNRVSTHT</sequence>
<dbReference type="PANTHER" id="PTHR10871:SF1">
    <property type="entry name" value="SMALL RIBOSOMAL SUBUNIT PROTEIN US13M"/>
    <property type="match status" value="1"/>
</dbReference>
<dbReference type="Gene3D" id="4.10.910.10">
    <property type="entry name" value="30s ribosomal protein s13, domain 2"/>
    <property type="match status" value="1"/>
</dbReference>
<dbReference type="PROSITE" id="PS50159">
    <property type="entry name" value="RIBOSOMAL_S13_2"/>
    <property type="match status" value="1"/>
</dbReference>
<reference evidence="5 6" key="1">
    <citation type="submission" date="2017-04" db="EMBL/GenBank/DDBJ databases">
        <title>Draft genome sequence of Tuber borchii Vittad., a whitish edible truffle.</title>
        <authorList>
            <consortium name="DOE Joint Genome Institute"/>
            <person name="Murat C."/>
            <person name="Kuo A."/>
            <person name="Barry K.W."/>
            <person name="Clum A."/>
            <person name="Dockter R.B."/>
            <person name="Fauchery L."/>
            <person name="Iotti M."/>
            <person name="Kohler A."/>
            <person name="Labutti K."/>
            <person name="Lindquist E.A."/>
            <person name="Lipzen A."/>
            <person name="Ohm R.A."/>
            <person name="Wang M."/>
            <person name="Grigoriev I.V."/>
            <person name="Zambonelli A."/>
            <person name="Martin F.M."/>
        </authorList>
    </citation>
    <scope>NUCLEOTIDE SEQUENCE [LARGE SCALE GENOMIC DNA]</scope>
    <source>
        <strain evidence="5 6">Tbo3840</strain>
    </source>
</reference>
<dbReference type="EMBL" id="NESQ01000029">
    <property type="protein sequence ID" value="PUU82350.1"/>
    <property type="molecule type" value="Genomic_DNA"/>
</dbReference>
<dbReference type="GO" id="GO:0015935">
    <property type="term" value="C:small ribosomal subunit"/>
    <property type="evidence" value="ECO:0007669"/>
    <property type="project" value="TreeGrafter"/>
</dbReference>
<evidence type="ECO:0000256" key="4">
    <source>
        <dbReference type="RuleBase" id="RU003830"/>
    </source>
</evidence>
<dbReference type="PIRSF" id="PIRSF002134">
    <property type="entry name" value="Ribosomal_S13"/>
    <property type="match status" value="1"/>
</dbReference>
<dbReference type="InterPro" id="IPR027437">
    <property type="entry name" value="Rbsml_uS13_C"/>
</dbReference>
<evidence type="ECO:0000256" key="3">
    <source>
        <dbReference type="ARBA" id="ARBA00023274"/>
    </source>
</evidence>
<keyword evidence="3 4" id="KW-0687">Ribonucleoprotein</keyword>
<dbReference type="PROSITE" id="PS00646">
    <property type="entry name" value="RIBOSOMAL_S13_1"/>
    <property type="match status" value="1"/>
</dbReference>
<evidence type="ECO:0000256" key="1">
    <source>
        <dbReference type="ARBA" id="ARBA00008080"/>
    </source>
</evidence>
<dbReference type="PANTHER" id="PTHR10871">
    <property type="entry name" value="30S RIBOSOMAL PROTEIN S13/40S RIBOSOMAL PROTEIN S18"/>
    <property type="match status" value="1"/>
</dbReference>
<dbReference type="OrthoDB" id="525520at2759"/>
<comment type="caution">
    <text evidence="5">The sequence shown here is derived from an EMBL/GenBank/DDBJ whole genome shotgun (WGS) entry which is preliminary data.</text>
</comment>
<protein>
    <submittedName>
        <fullName evidence="5">Putative ribosomal protein S13</fullName>
    </submittedName>
</protein>
<keyword evidence="2 4" id="KW-0689">Ribosomal protein</keyword>
<dbReference type="InterPro" id="IPR001892">
    <property type="entry name" value="Ribosomal_uS13"/>
</dbReference>
<comment type="similarity">
    <text evidence="1 4">Belongs to the universal ribosomal protein uS13 family.</text>
</comment>
<gene>
    <name evidence="5" type="ORF">B9Z19DRAFT_1075025</name>
</gene>
<name>A0A2T7A3S4_TUBBO</name>
<dbReference type="Gene3D" id="1.10.8.50">
    <property type="match status" value="1"/>
</dbReference>
<accession>A0A2T7A3S4</accession>
<evidence type="ECO:0000313" key="6">
    <source>
        <dbReference type="Proteomes" id="UP000244722"/>
    </source>
</evidence>
<proteinExistence type="inferred from homology"/>
<evidence type="ECO:0000256" key="2">
    <source>
        <dbReference type="ARBA" id="ARBA00022980"/>
    </source>
</evidence>
<dbReference type="SUPFAM" id="SSF46946">
    <property type="entry name" value="S13-like H2TH domain"/>
    <property type="match status" value="1"/>
</dbReference>
<dbReference type="InterPro" id="IPR010979">
    <property type="entry name" value="Ribosomal_uS13-like_H2TH"/>
</dbReference>
<keyword evidence="6" id="KW-1185">Reference proteome</keyword>
<dbReference type="Proteomes" id="UP000244722">
    <property type="component" value="Unassembled WGS sequence"/>
</dbReference>
<dbReference type="GO" id="GO:0006412">
    <property type="term" value="P:translation"/>
    <property type="evidence" value="ECO:0007669"/>
    <property type="project" value="InterPro"/>
</dbReference>
<dbReference type="Pfam" id="PF00416">
    <property type="entry name" value="Ribosomal_S13"/>
    <property type="match status" value="1"/>
</dbReference>
<dbReference type="InterPro" id="IPR018269">
    <property type="entry name" value="Ribosomal_uS13_CS"/>
</dbReference>
<dbReference type="GO" id="GO:0003723">
    <property type="term" value="F:RNA binding"/>
    <property type="evidence" value="ECO:0007669"/>
    <property type="project" value="InterPro"/>
</dbReference>
<dbReference type="GO" id="GO:0003735">
    <property type="term" value="F:structural constituent of ribosome"/>
    <property type="evidence" value="ECO:0007669"/>
    <property type="project" value="InterPro"/>
</dbReference>
<dbReference type="GO" id="GO:0005739">
    <property type="term" value="C:mitochondrion"/>
    <property type="evidence" value="ECO:0007669"/>
    <property type="project" value="TreeGrafter"/>
</dbReference>
<evidence type="ECO:0000313" key="5">
    <source>
        <dbReference type="EMBL" id="PUU82350.1"/>
    </source>
</evidence>
<organism evidence="5 6">
    <name type="scientific">Tuber borchii</name>
    <name type="common">White truffle</name>
    <dbReference type="NCBI Taxonomy" id="42251"/>
    <lineage>
        <taxon>Eukaryota</taxon>
        <taxon>Fungi</taxon>
        <taxon>Dikarya</taxon>
        <taxon>Ascomycota</taxon>
        <taxon>Pezizomycotina</taxon>
        <taxon>Pezizomycetes</taxon>
        <taxon>Pezizales</taxon>
        <taxon>Tuberaceae</taxon>
        <taxon>Tuber</taxon>
    </lineage>
</organism>